<dbReference type="PANTHER" id="PTHR28055:SF1">
    <property type="entry name" value="ALTERED INHERITANCE OF MITOCHONDRIA PROTEIN 41, MITOCHONDRIAL"/>
    <property type="match status" value="1"/>
</dbReference>
<accession>A4BN44</accession>
<reference evidence="1 2" key="1">
    <citation type="submission" date="2006-02" db="EMBL/GenBank/DDBJ databases">
        <authorList>
            <person name="Waterbury J."/>
            <person name="Ferriera S."/>
            <person name="Johnson J."/>
            <person name="Kravitz S."/>
            <person name="Halpern A."/>
            <person name="Remington K."/>
            <person name="Beeson K."/>
            <person name="Tran B."/>
            <person name="Rogers Y.-H."/>
            <person name="Friedman R."/>
            <person name="Venter J.C."/>
        </authorList>
    </citation>
    <scope>NUCLEOTIDE SEQUENCE [LARGE SCALE GENOMIC DNA]</scope>
    <source>
        <strain evidence="1 2">Nb-231</strain>
    </source>
</reference>
<dbReference type="STRING" id="314278.NB231_09333"/>
<dbReference type="EMBL" id="AAOF01000002">
    <property type="protein sequence ID" value="EAR22643.1"/>
    <property type="molecule type" value="Genomic_DNA"/>
</dbReference>
<dbReference type="Proteomes" id="UP000003374">
    <property type="component" value="Unassembled WGS sequence"/>
</dbReference>
<dbReference type="eggNOG" id="COG1610">
    <property type="taxonomic scope" value="Bacteria"/>
</dbReference>
<dbReference type="Pfam" id="PF09424">
    <property type="entry name" value="YqeY"/>
    <property type="match status" value="1"/>
</dbReference>
<evidence type="ECO:0000313" key="2">
    <source>
        <dbReference type="Proteomes" id="UP000003374"/>
    </source>
</evidence>
<dbReference type="RefSeq" id="WP_005001811.1">
    <property type="nucleotide sequence ID" value="NZ_CH672427.1"/>
</dbReference>
<name>A4BN44_9GAMM</name>
<dbReference type="PANTHER" id="PTHR28055">
    <property type="entry name" value="ALTERED INHERITANCE OF MITOCHONDRIA PROTEIN 41, MITOCHONDRIAL"/>
    <property type="match status" value="1"/>
</dbReference>
<dbReference type="InterPro" id="IPR003789">
    <property type="entry name" value="Asn/Gln_tRNA_amidoTrase-B-like"/>
</dbReference>
<dbReference type="Gene3D" id="1.10.1510.10">
    <property type="entry name" value="Uncharacterised protein YqeY/AIM41 PF09424, N-terminal domain"/>
    <property type="match status" value="1"/>
</dbReference>
<dbReference type="InterPro" id="IPR042184">
    <property type="entry name" value="YqeY/Aim41_N"/>
</dbReference>
<comment type="caution">
    <text evidence="1">The sequence shown here is derived from an EMBL/GenBank/DDBJ whole genome shotgun (WGS) entry which is preliminary data.</text>
</comment>
<organism evidence="1 2">
    <name type="scientific">Nitrococcus mobilis Nb-231</name>
    <dbReference type="NCBI Taxonomy" id="314278"/>
    <lineage>
        <taxon>Bacteria</taxon>
        <taxon>Pseudomonadati</taxon>
        <taxon>Pseudomonadota</taxon>
        <taxon>Gammaproteobacteria</taxon>
        <taxon>Chromatiales</taxon>
        <taxon>Ectothiorhodospiraceae</taxon>
        <taxon>Nitrococcus</taxon>
    </lineage>
</organism>
<dbReference type="SUPFAM" id="SSF89095">
    <property type="entry name" value="GatB/YqeY motif"/>
    <property type="match status" value="1"/>
</dbReference>
<gene>
    <name evidence="1" type="ORF">NB231_09333</name>
</gene>
<dbReference type="Gene3D" id="1.10.10.410">
    <property type="match status" value="1"/>
</dbReference>
<dbReference type="GO" id="GO:0016884">
    <property type="term" value="F:carbon-nitrogen ligase activity, with glutamine as amido-N-donor"/>
    <property type="evidence" value="ECO:0007669"/>
    <property type="project" value="InterPro"/>
</dbReference>
<dbReference type="OrthoDB" id="9788127at2"/>
<keyword evidence="2" id="KW-1185">Reference proteome</keyword>
<dbReference type="AlphaFoldDB" id="A4BN44"/>
<dbReference type="InterPro" id="IPR019004">
    <property type="entry name" value="YqeY/Aim41"/>
</dbReference>
<protein>
    <recommendedName>
        <fullName evidence="3">GatB/Yqey</fullName>
    </recommendedName>
</protein>
<evidence type="ECO:0000313" key="1">
    <source>
        <dbReference type="EMBL" id="EAR22643.1"/>
    </source>
</evidence>
<dbReference type="HOGENOM" id="CLU_079430_2_2_6"/>
<proteinExistence type="predicted"/>
<evidence type="ECO:0008006" key="3">
    <source>
        <dbReference type="Google" id="ProtNLM"/>
    </source>
</evidence>
<dbReference type="InterPro" id="IPR023168">
    <property type="entry name" value="GatB_Yqey_C_2"/>
</dbReference>
<sequence>MSELKDQLNEAVKAAMRAADKVRLSTLRMVMAAIKQREVDERRELSNGDVLAVLSKMLKQRRESYAQYRDAGRQDLAEKEQAEIECISEFMPLPLSDAEVNQLIDAAITETQARSIKDMGKVMGLLKPKVQGRAELSVVSARVKGRLSSV</sequence>